<dbReference type="Proteomes" id="UP000037392">
    <property type="component" value="Unassembled WGS sequence"/>
</dbReference>
<dbReference type="PATRIC" id="fig|742734.4.peg.2523"/>
<sequence length="288" mass="32247">MGHSDKKSHYTTAARRMDRILNCIVVVITVMMIIPFLWIILMSFKTDSEILTTPFSLPEQFSLDNYKRALDILPLGSMYLNTMIIAFFSEAICLAATFMSSYGLTRLKYRSSKLQNGLYLYIISGLMIPTYILLFPIYRINVILKLTGTYTALILPLAASSISFNTLMFVGFLKSFPSELEEAAVIDGCGLIRLCWSVVMPLMKPIMATVVIFNVLYVWNEYPLSVTLIQDPAMRTISMVVSMFRGAYSIDYSGLVAGTIIILIPQLIFYGIFQKYIVGGQTAGAVKG</sequence>
<organism evidence="9 10">
    <name type="scientific">[Clostridium] citroniae WAL-19142</name>
    <dbReference type="NCBI Taxonomy" id="742734"/>
    <lineage>
        <taxon>Bacteria</taxon>
        <taxon>Bacillati</taxon>
        <taxon>Bacillota</taxon>
        <taxon>Clostridia</taxon>
        <taxon>Lachnospirales</taxon>
        <taxon>Lachnospiraceae</taxon>
        <taxon>Enterocloster</taxon>
    </lineage>
</organism>
<dbReference type="Pfam" id="PF00528">
    <property type="entry name" value="BPD_transp_1"/>
    <property type="match status" value="1"/>
</dbReference>
<dbReference type="EMBL" id="ADLK01000019">
    <property type="protein sequence ID" value="KMW20331.1"/>
    <property type="molecule type" value="Genomic_DNA"/>
</dbReference>
<feature type="transmembrane region" description="Helical" evidence="7">
    <location>
        <begin position="150"/>
        <end position="173"/>
    </location>
</feature>
<evidence type="ECO:0000313" key="9">
    <source>
        <dbReference type="EMBL" id="KMW20331.1"/>
    </source>
</evidence>
<feature type="domain" description="ABC transmembrane type-1" evidence="8">
    <location>
        <begin position="79"/>
        <end position="273"/>
    </location>
</feature>
<evidence type="ECO:0000256" key="7">
    <source>
        <dbReference type="RuleBase" id="RU363032"/>
    </source>
</evidence>
<keyword evidence="2 7" id="KW-0813">Transport</keyword>
<dbReference type="SUPFAM" id="SSF161098">
    <property type="entry name" value="MetI-like"/>
    <property type="match status" value="1"/>
</dbReference>
<dbReference type="OrthoDB" id="42677at2"/>
<comment type="subcellular location">
    <subcellularLocation>
        <location evidence="1 7">Cell membrane</location>
        <topology evidence="1 7">Multi-pass membrane protein</topology>
    </subcellularLocation>
</comment>
<feature type="transmembrane region" description="Helical" evidence="7">
    <location>
        <begin position="252"/>
        <end position="273"/>
    </location>
</feature>
<name>A0A0J9C7F5_9FIRM</name>
<dbReference type="PROSITE" id="PS50928">
    <property type="entry name" value="ABC_TM1"/>
    <property type="match status" value="1"/>
</dbReference>
<feature type="transmembrane region" description="Helical" evidence="7">
    <location>
        <begin position="118"/>
        <end position="138"/>
    </location>
</feature>
<evidence type="ECO:0000256" key="2">
    <source>
        <dbReference type="ARBA" id="ARBA00022448"/>
    </source>
</evidence>
<comment type="similarity">
    <text evidence="7">Belongs to the binding-protein-dependent transport system permease family.</text>
</comment>
<keyword evidence="6 7" id="KW-0472">Membrane</keyword>
<gene>
    <name evidence="9" type="ORF">HMPREF9470_02346</name>
</gene>
<dbReference type="CDD" id="cd06261">
    <property type="entry name" value="TM_PBP2"/>
    <property type="match status" value="1"/>
</dbReference>
<feature type="transmembrane region" description="Helical" evidence="7">
    <location>
        <begin position="78"/>
        <end position="98"/>
    </location>
</feature>
<proteinExistence type="inferred from homology"/>
<dbReference type="InterPro" id="IPR000515">
    <property type="entry name" value="MetI-like"/>
</dbReference>
<dbReference type="InterPro" id="IPR035906">
    <property type="entry name" value="MetI-like_sf"/>
</dbReference>
<dbReference type="GO" id="GO:0005886">
    <property type="term" value="C:plasma membrane"/>
    <property type="evidence" value="ECO:0007669"/>
    <property type="project" value="UniProtKB-SubCell"/>
</dbReference>
<feature type="transmembrane region" description="Helical" evidence="7">
    <location>
        <begin position="20"/>
        <end position="41"/>
    </location>
</feature>
<protein>
    <recommendedName>
        <fullName evidence="8">ABC transmembrane type-1 domain-containing protein</fullName>
    </recommendedName>
</protein>
<evidence type="ECO:0000256" key="5">
    <source>
        <dbReference type="ARBA" id="ARBA00022989"/>
    </source>
</evidence>
<dbReference type="PANTHER" id="PTHR43744:SF8">
    <property type="entry name" value="SN-GLYCEROL-3-PHOSPHATE TRANSPORT SYSTEM PERMEASE PROTEIN UGPE"/>
    <property type="match status" value="1"/>
</dbReference>
<evidence type="ECO:0000256" key="3">
    <source>
        <dbReference type="ARBA" id="ARBA00022475"/>
    </source>
</evidence>
<reference evidence="9 10" key="1">
    <citation type="submission" date="2011-04" db="EMBL/GenBank/DDBJ databases">
        <title>The Genome Sequence of Clostridium citroniae WAL-19142.</title>
        <authorList>
            <consortium name="The Broad Institute Genome Sequencing Platform"/>
            <person name="Earl A."/>
            <person name="Ward D."/>
            <person name="Feldgarden M."/>
            <person name="Gevers D."/>
            <person name="Warren Y.A."/>
            <person name="Tyrrell K.L."/>
            <person name="Citron D.M."/>
            <person name="Goldstein E.J."/>
            <person name="Daigneault M."/>
            <person name="Allen-Vercoe E."/>
            <person name="Young S.K."/>
            <person name="Zeng Q."/>
            <person name="Gargeya S."/>
            <person name="Fitzgerald M."/>
            <person name="Haas B."/>
            <person name="Abouelleil A."/>
            <person name="Alvarado L."/>
            <person name="Arachchi H.M."/>
            <person name="Berlin A."/>
            <person name="Brown A."/>
            <person name="Chapman S.B."/>
            <person name="Chen Z."/>
            <person name="Dunbar C."/>
            <person name="Freedman E."/>
            <person name="Gearin G."/>
            <person name="Gellesch M."/>
            <person name="Goldberg J."/>
            <person name="Griggs A."/>
            <person name="Gujja S."/>
            <person name="Heilman E.R."/>
            <person name="Heiman D."/>
            <person name="Howarth C."/>
            <person name="Larson L."/>
            <person name="Lui A."/>
            <person name="MacDonald P.J."/>
            <person name="Mehta T."/>
            <person name="Montmayeur A."/>
            <person name="Murphy C."/>
            <person name="Neiman D."/>
            <person name="Pearson M."/>
            <person name="Priest M."/>
            <person name="Roberts A."/>
            <person name="Saif S."/>
            <person name="Shea T."/>
            <person name="Shenoy N."/>
            <person name="Sisk P."/>
            <person name="Stolte C."/>
            <person name="Sykes S."/>
            <person name="White J."/>
            <person name="Yandava C."/>
            <person name="Wortman J."/>
            <person name="Nusbaum C."/>
            <person name="Birren B."/>
        </authorList>
    </citation>
    <scope>NUCLEOTIDE SEQUENCE [LARGE SCALE GENOMIC DNA]</scope>
    <source>
        <strain evidence="9 10">WAL-19142</strain>
    </source>
</reference>
<keyword evidence="5 7" id="KW-1133">Transmembrane helix</keyword>
<dbReference type="Gene3D" id="1.10.3720.10">
    <property type="entry name" value="MetI-like"/>
    <property type="match status" value="1"/>
</dbReference>
<dbReference type="GeneID" id="93161711"/>
<dbReference type="GO" id="GO:0055085">
    <property type="term" value="P:transmembrane transport"/>
    <property type="evidence" value="ECO:0007669"/>
    <property type="project" value="InterPro"/>
</dbReference>
<dbReference type="RefSeq" id="WP_082082605.1">
    <property type="nucleotide sequence ID" value="NZ_KQ235877.1"/>
</dbReference>
<evidence type="ECO:0000256" key="1">
    <source>
        <dbReference type="ARBA" id="ARBA00004651"/>
    </source>
</evidence>
<dbReference type="AlphaFoldDB" id="A0A0J9C7F5"/>
<keyword evidence="4 7" id="KW-0812">Transmembrane</keyword>
<accession>A0A0J9C7F5</accession>
<evidence type="ECO:0000259" key="8">
    <source>
        <dbReference type="PROSITE" id="PS50928"/>
    </source>
</evidence>
<comment type="caution">
    <text evidence="9">The sequence shown here is derived from an EMBL/GenBank/DDBJ whole genome shotgun (WGS) entry which is preliminary data.</text>
</comment>
<evidence type="ECO:0000313" key="10">
    <source>
        <dbReference type="Proteomes" id="UP000037392"/>
    </source>
</evidence>
<feature type="transmembrane region" description="Helical" evidence="7">
    <location>
        <begin position="194"/>
        <end position="219"/>
    </location>
</feature>
<dbReference type="PANTHER" id="PTHR43744">
    <property type="entry name" value="ABC TRANSPORTER PERMEASE PROTEIN MG189-RELATED-RELATED"/>
    <property type="match status" value="1"/>
</dbReference>
<keyword evidence="3" id="KW-1003">Cell membrane</keyword>
<evidence type="ECO:0000256" key="6">
    <source>
        <dbReference type="ARBA" id="ARBA00023136"/>
    </source>
</evidence>
<evidence type="ECO:0000256" key="4">
    <source>
        <dbReference type="ARBA" id="ARBA00022692"/>
    </source>
</evidence>